<evidence type="ECO:0008006" key="3">
    <source>
        <dbReference type="Google" id="ProtNLM"/>
    </source>
</evidence>
<sequence>MSSTPKKVVIDTEVEEKESISTAYSETKCTTSTGNNSEMEVLSYHHFPAENIPQIWLNIYEKMDQDDKVTFSGAYKEWHDWVARKRTDILFPQVAVFLLGRIPASSLKQCRTICRSWTQKIDGLYQYYPSDPLLNVGTEYVEEGIDEDILSTIFSSTDEIKRFVGDMSGHPGNPLPGRIITLKWKVPKREMPLAPREVDRLRIEYWTALRVLLSKFGKYILDATFLFWENEVEIVDRFRNCLLNLPNLNRLTFFIRQEVGVEEYLRLNPLPRLQDLETVHVLNAGSCFAEIFLNGCLVPANVKVLWINQRRVPQALYSFFNLESLTVRSSVFMMEDLEKFRNLPRVPPLRELCVNFSTAMNALQVFTALEPFADTLTKFSVMSRLNPVDGINGLEINLPKLEEVNLDSYRGSFDLFVGLTSLQKLRIDKPYIERRHAVQIRDFEARLNESNIWELIPSLQEIRVRRDGNYKWYER</sequence>
<reference evidence="1 2" key="1">
    <citation type="submission" date="2024-08" db="EMBL/GenBank/DDBJ databases">
        <authorList>
            <person name="Cucini C."/>
            <person name="Frati F."/>
        </authorList>
    </citation>
    <scope>NUCLEOTIDE SEQUENCE [LARGE SCALE GENOMIC DNA]</scope>
</reference>
<evidence type="ECO:0000313" key="1">
    <source>
        <dbReference type="EMBL" id="CAL8133151.1"/>
    </source>
</evidence>
<accession>A0ABP1RQR1</accession>
<evidence type="ECO:0000313" key="2">
    <source>
        <dbReference type="Proteomes" id="UP001642540"/>
    </source>
</evidence>
<name>A0ABP1RQR1_9HEXA</name>
<protein>
    <recommendedName>
        <fullName evidence="3">F-box domain-containing protein</fullName>
    </recommendedName>
</protein>
<dbReference type="Proteomes" id="UP001642540">
    <property type="component" value="Unassembled WGS sequence"/>
</dbReference>
<dbReference type="EMBL" id="CAXLJM020000096">
    <property type="protein sequence ID" value="CAL8133151.1"/>
    <property type="molecule type" value="Genomic_DNA"/>
</dbReference>
<comment type="caution">
    <text evidence="1">The sequence shown here is derived from an EMBL/GenBank/DDBJ whole genome shotgun (WGS) entry which is preliminary data.</text>
</comment>
<organism evidence="1 2">
    <name type="scientific">Orchesella dallaii</name>
    <dbReference type="NCBI Taxonomy" id="48710"/>
    <lineage>
        <taxon>Eukaryota</taxon>
        <taxon>Metazoa</taxon>
        <taxon>Ecdysozoa</taxon>
        <taxon>Arthropoda</taxon>
        <taxon>Hexapoda</taxon>
        <taxon>Collembola</taxon>
        <taxon>Entomobryomorpha</taxon>
        <taxon>Entomobryoidea</taxon>
        <taxon>Orchesellidae</taxon>
        <taxon>Orchesellinae</taxon>
        <taxon>Orchesella</taxon>
    </lineage>
</organism>
<proteinExistence type="predicted"/>
<dbReference type="SUPFAM" id="SSF52047">
    <property type="entry name" value="RNI-like"/>
    <property type="match status" value="1"/>
</dbReference>
<gene>
    <name evidence="1" type="ORF">ODALV1_LOCUS24933</name>
</gene>
<keyword evidence="2" id="KW-1185">Reference proteome</keyword>